<accession>A0A0E9UB12</accession>
<organism evidence="1">
    <name type="scientific">Anguilla anguilla</name>
    <name type="common">European freshwater eel</name>
    <name type="synonym">Muraena anguilla</name>
    <dbReference type="NCBI Taxonomy" id="7936"/>
    <lineage>
        <taxon>Eukaryota</taxon>
        <taxon>Metazoa</taxon>
        <taxon>Chordata</taxon>
        <taxon>Craniata</taxon>
        <taxon>Vertebrata</taxon>
        <taxon>Euteleostomi</taxon>
        <taxon>Actinopterygii</taxon>
        <taxon>Neopterygii</taxon>
        <taxon>Teleostei</taxon>
        <taxon>Anguilliformes</taxon>
        <taxon>Anguillidae</taxon>
        <taxon>Anguilla</taxon>
    </lineage>
</organism>
<dbReference type="EMBL" id="GBXM01045675">
    <property type="protein sequence ID" value="JAH62902.1"/>
    <property type="molecule type" value="Transcribed_RNA"/>
</dbReference>
<evidence type="ECO:0000313" key="1">
    <source>
        <dbReference type="EMBL" id="JAH62902.1"/>
    </source>
</evidence>
<proteinExistence type="predicted"/>
<sequence>MSAWLQGLTQTLVDQCWSSQYFNLDLSSCAVCILNIEFPHLINIV</sequence>
<reference evidence="1" key="2">
    <citation type="journal article" date="2015" name="Fish Shellfish Immunol.">
        <title>Early steps in the European eel (Anguilla anguilla)-Vibrio vulnificus interaction in the gills: Role of the RtxA13 toxin.</title>
        <authorList>
            <person name="Callol A."/>
            <person name="Pajuelo D."/>
            <person name="Ebbesson L."/>
            <person name="Teles M."/>
            <person name="MacKenzie S."/>
            <person name="Amaro C."/>
        </authorList>
    </citation>
    <scope>NUCLEOTIDE SEQUENCE</scope>
</reference>
<protein>
    <submittedName>
        <fullName evidence="1">Uncharacterized protein</fullName>
    </submittedName>
</protein>
<name>A0A0E9UB12_ANGAN</name>
<dbReference type="AlphaFoldDB" id="A0A0E9UB12"/>
<reference evidence="1" key="1">
    <citation type="submission" date="2014-11" db="EMBL/GenBank/DDBJ databases">
        <authorList>
            <person name="Amaro Gonzalez C."/>
        </authorList>
    </citation>
    <scope>NUCLEOTIDE SEQUENCE</scope>
</reference>